<reference evidence="18" key="2">
    <citation type="submission" date="2023-02" db="EMBL/GenBank/DDBJ databases">
        <authorList>
            <person name="Swenson N.G."/>
            <person name="Wegrzyn J.L."/>
            <person name="Mcevoy S.L."/>
        </authorList>
    </citation>
    <scope>NUCLEOTIDE SEQUENCE</scope>
    <source>
        <strain evidence="18">91603</strain>
        <tissue evidence="18">Leaf</tissue>
    </source>
</reference>
<dbReference type="InterPro" id="IPR019780">
    <property type="entry name" value="Germin_Mn-BS"/>
</dbReference>
<evidence type="ECO:0000259" key="17">
    <source>
        <dbReference type="PROSITE" id="PS50102"/>
    </source>
</evidence>
<dbReference type="EMBL" id="JAJSOW010000100">
    <property type="protein sequence ID" value="KAI9187116.1"/>
    <property type="molecule type" value="Genomic_DNA"/>
</dbReference>
<dbReference type="InterPro" id="IPR035979">
    <property type="entry name" value="RBD_domain_sf"/>
</dbReference>
<feature type="domain" description="RRM" evidence="17">
    <location>
        <begin position="256"/>
        <end position="334"/>
    </location>
</feature>
<dbReference type="PROSITE" id="PS50102">
    <property type="entry name" value="RRM"/>
    <property type="match status" value="1"/>
</dbReference>
<keyword evidence="10 11" id="KW-0464">Manganese</keyword>
<feature type="binding site" evidence="12">
    <location>
        <position position="157"/>
    </location>
    <ligand>
        <name>Mn(2+)</name>
        <dbReference type="ChEBI" id="CHEBI:29035"/>
    </ligand>
</feature>
<organism evidence="18 19">
    <name type="scientific">Acer negundo</name>
    <name type="common">Box elder</name>
    <dbReference type="NCBI Taxonomy" id="4023"/>
    <lineage>
        <taxon>Eukaryota</taxon>
        <taxon>Viridiplantae</taxon>
        <taxon>Streptophyta</taxon>
        <taxon>Embryophyta</taxon>
        <taxon>Tracheophyta</taxon>
        <taxon>Spermatophyta</taxon>
        <taxon>Magnoliopsida</taxon>
        <taxon>eudicotyledons</taxon>
        <taxon>Gunneridae</taxon>
        <taxon>Pentapetalae</taxon>
        <taxon>rosids</taxon>
        <taxon>malvids</taxon>
        <taxon>Sapindales</taxon>
        <taxon>Sapindaceae</taxon>
        <taxon>Hippocastanoideae</taxon>
        <taxon>Acereae</taxon>
        <taxon>Acer</taxon>
    </lineage>
</organism>
<dbReference type="InterPro" id="IPR012677">
    <property type="entry name" value="Nucleotide-bd_a/b_plait_sf"/>
</dbReference>
<protein>
    <recommendedName>
        <fullName evidence="17">RRM domain-containing protein</fullName>
    </recommendedName>
</protein>
<feature type="disulfide bond" evidence="13">
    <location>
        <begin position="32"/>
        <end position="49"/>
    </location>
</feature>
<dbReference type="PROSITE" id="PS00725">
    <property type="entry name" value="GERMIN"/>
    <property type="match status" value="1"/>
</dbReference>
<dbReference type="AlphaFoldDB" id="A0AAD5J6Q5"/>
<evidence type="ECO:0000256" key="13">
    <source>
        <dbReference type="PIRSR" id="PIRSR601929-3"/>
    </source>
</evidence>
<keyword evidence="5" id="KW-0964">Secreted</keyword>
<evidence type="ECO:0000256" key="11">
    <source>
        <dbReference type="PIRSR" id="PIRSR601929-1"/>
    </source>
</evidence>
<dbReference type="Proteomes" id="UP001064489">
    <property type="component" value="Chromosome 3"/>
</dbReference>
<dbReference type="Gene3D" id="2.60.120.10">
    <property type="entry name" value="Jelly Rolls"/>
    <property type="match status" value="1"/>
</dbReference>
<keyword evidence="9" id="KW-0325">Glycoprotein</keyword>
<feature type="binding site" evidence="12">
    <location>
        <position position="113"/>
    </location>
    <ligand>
        <name>Mn(2+)</name>
        <dbReference type="ChEBI" id="CHEBI:29035"/>
    </ligand>
</feature>
<dbReference type="InterPro" id="IPR011051">
    <property type="entry name" value="RmlC_Cupin_sf"/>
</dbReference>
<dbReference type="GO" id="GO:0003723">
    <property type="term" value="F:RNA binding"/>
    <property type="evidence" value="ECO:0007669"/>
    <property type="project" value="UniProtKB-UniRule"/>
</dbReference>
<evidence type="ECO:0000256" key="15">
    <source>
        <dbReference type="SAM" id="MobiDB-lite"/>
    </source>
</evidence>
<dbReference type="GO" id="GO:0030145">
    <property type="term" value="F:manganese ion binding"/>
    <property type="evidence" value="ECO:0007669"/>
    <property type="project" value="InterPro"/>
</dbReference>
<proteinExistence type="inferred from homology"/>
<evidence type="ECO:0000313" key="19">
    <source>
        <dbReference type="Proteomes" id="UP001064489"/>
    </source>
</evidence>
<dbReference type="InterPro" id="IPR001929">
    <property type="entry name" value="Germin"/>
</dbReference>
<keyword evidence="4" id="KW-0052">Apoplast</keyword>
<dbReference type="FunFam" id="2.60.120.10:FF:000005">
    <property type="entry name" value="Germin-like protein subfamily 1 member 8"/>
    <property type="match status" value="1"/>
</dbReference>
<keyword evidence="7 16" id="KW-0732">Signal</keyword>
<keyword evidence="14" id="KW-0694">RNA-binding</keyword>
<feature type="binding site" evidence="12">
    <location>
        <position position="111"/>
    </location>
    <ligand>
        <name>Mn(2+)</name>
        <dbReference type="ChEBI" id="CHEBI:29035"/>
    </ligand>
</feature>
<evidence type="ECO:0000256" key="8">
    <source>
        <dbReference type="ARBA" id="ARBA00023157"/>
    </source>
</evidence>
<feature type="binding site" evidence="11">
    <location>
        <position position="118"/>
    </location>
    <ligand>
        <name>oxalate</name>
        <dbReference type="ChEBI" id="CHEBI:30623"/>
    </ligand>
</feature>
<comment type="caution">
    <text evidence="18">The sequence shown here is derived from an EMBL/GenBank/DDBJ whole genome shotgun (WGS) entry which is preliminary data.</text>
</comment>
<sequence length="336" mass="36836">MKSVNFLLPFVLMALASSLASAYDPSPLQDYCVAINDTKTAIFVNGRFCKDPSVATADDFTSSGLNIPLDTNNLVGFNATLLNVDSFPGLNTLGISIARADFAPGGVSAPHIHPRGTELVLVQKGTFYAGFVDSNNTLFGKILYPGDVFVIPRGLNHFQVNIGKTDGVLYVSFNSQNPGLITLANSIFGTNPPIDPYALARAFQLDVNAVKQLQAKKRYSPRRRSHIGYHSRSPSPKRSPWSPPPNRRTGVGKPGKNLFVAGFSFLTTERDLERKFSRYGRVRDIHIVRDKRSGDSRGFGFLSLQKDEDADAAIRALDETEWNGRVILVEKSKSGR</sequence>
<evidence type="ECO:0000256" key="10">
    <source>
        <dbReference type="ARBA" id="ARBA00023211"/>
    </source>
</evidence>
<evidence type="ECO:0000256" key="6">
    <source>
        <dbReference type="ARBA" id="ARBA00022723"/>
    </source>
</evidence>
<evidence type="ECO:0000256" key="7">
    <source>
        <dbReference type="ARBA" id="ARBA00022729"/>
    </source>
</evidence>
<evidence type="ECO:0000313" key="18">
    <source>
        <dbReference type="EMBL" id="KAI9187116.1"/>
    </source>
</evidence>
<evidence type="ECO:0000256" key="14">
    <source>
        <dbReference type="PROSITE-ProRule" id="PRU00176"/>
    </source>
</evidence>
<reference evidence="18" key="1">
    <citation type="journal article" date="2022" name="Plant J.">
        <title>Strategies of tolerance reflected in two North American maple genomes.</title>
        <authorList>
            <person name="McEvoy S.L."/>
            <person name="Sezen U.U."/>
            <person name="Trouern-Trend A."/>
            <person name="McMahon S.M."/>
            <person name="Schaberg P.G."/>
            <person name="Yang J."/>
            <person name="Wegrzyn J.L."/>
            <person name="Swenson N.G."/>
        </authorList>
    </citation>
    <scope>NUCLEOTIDE SEQUENCE</scope>
    <source>
        <strain evidence="18">91603</strain>
    </source>
</reference>
<evidence type="ECO:0000256" key="5">
    <source>
        <dbReference type="ARBA" id="ARBA00022525"/>
    </source>
</evidence>
<evidence type="ECO:0000256" key="2">
    <source>
        <dbReference type="ARBA" id="ARBA00004271"/>
    </source>
</evidence>
<evidence type="ECO:0000256" key="4">
    <source>
        <dbReference type="ARBA" id="ARBA00022523"/>
    </source>
</evidence>
<dbReference type="Gene3D" id="3.30.70.330">
    <property type="match status" value="1"/>
</dbReference>
<feature type="compositionally biased region" description="Basic residues" evidence="15">
    <location>
        <begin position="216"/>
        <end position="229"/>
    </location>
</feature>
<accession>A0AAD5J6Q5</accession>
<keyword evidence="6 11" id="KW-0479">Metal-binding</keyword>
<dbReference type="InterPro" id="IPR014710">
    <property type="entry name" value="RmlC-like_jellyroll"/>
</dbReference>
<feature type="binding site" evidence="12">
    <location>
        <position position="118"/>
    </location>
    <ligand>
        <name>Mn(2+)</name>
        <dbReference type="ChEBI" id="CHEBI:29035"/>
    </ligand>
</feature>
<evidence type="ECO:0000256" key="16">
    <source>
        <dbReference type="SAM" id="SignalP"/>
    </source>
</evidence>
<dbReference type="SUPFAM" id="SSF51182">
    <property type="entry name" value="RmlC-like cupins"/>
    <property type="match status" value="1"/>
</dbReference>
<comment type="similarity">
    <text evidence="3">Belongs to the germin family.</text>
</comment>
<keyword evidence="19" id="KW-1185">Reference proteome</keyword>
<name>A0AAD5J6Q5_ACENE</name>
<dbReference type="InterPro" id="IPR000504">
    <property type="entry name" value="RRM_dom"/>
</dbReference>
<comment type="subcellular location">
    <subcellularLocation>
        <location evidence="2">Secreted</location>
        <location evidence="2">Extracellular space</location>
        <location evidence="2">Apoplast</location>
    </subcellularLocation>
</comment>
<feature type="region of interest" description="Disordered" evidence="15">
    <location>
        <begin position="216"/>
        <end position="255"/>
    </location>
</feature>
<feature type="compositionally biased region" description="Low complexity" evidence="15">
    <location>
        <begin position="231"/>
        <end position="240"/>
    </location>
</feature>
<keyword evidence="8 13" id="KW-1015">Disulfide bond</keyword>
<dbReference type="SMART" id="SM00835">
    <property type="entry name" value="Cupin_1"/>
    <property type="match status" value="1"/>
</dbReference>
<dbReference type="SUPFAM" id="SSF54928">
    <property type="entry name" value="RNA-binding domain, RBD"/>
    <property type="match status" value="1"/>
</dbReference>
<comment type="function">
    <text evidence="1">May play a role in plant defense. Probably has no oxalate oxidase activity even if the active site is conserved.</text>
</comment>
<dbReference type="Pfam" id="PF00190">
    <property type="entry name" value="Cupin_1"/>
    <property type="match status" value="1"/>
</dbReference>
<feature type="signal peptide" evidence="16">
    <location>
        <begin position="1"/>
        <end position="22"/>
    </location>
</feature>
<dbReference type="GO" id="GO:0048046">
    <property type="term" value="C:apoplast"/>
    <property type="evidence" value="ECO:0007669"/>
    <property type="project" value="UniProtKB-SubCell"/>
</dbReference>
<dbReference type="InterPro" id="IPR006045">
    <property type="entry name" value="Cupin_1"/>
</dbReference>
<dbReference type="PANTHER" id="PTHR31238">
    <property type="entry name" value="GERMIN-LIKE PROTEIN SUBFAMILY 3 MEMBER 3"/>
    <property type="match status" value="1"/>
</dbReference>
<dbReference type="Pfam" id="PF00076">
    <property type="entry name" value="RRM_1"/>
    <property type="match status" value="1"/>
</dbReference>
<evidence type="ECO:0000256" key="3">
    <source>
        <dbReference type="ARBA" id="ARBA00007456"/>
    </source>
</evidence>
<feature type="chain" id="PRO_5042101986" description="RRM domain-containing protein" evidence="16">
    <location>
        <begin position="23"/>
        <end position="336"/>
    </location>
</feature>
<dbReference type="CDD" id="cd02241">
    <property type="entry name" value="cupin_OxOx"/>
    <property type="match status" value="1"/>
</dbReference>
<evidence type="ECO:0000256" key="1">
    <source>
        <dbReference type="ARBA" id="ARBA00003629"/>
    </source>
</evidence>
<feature type="binding site" evidence="11">
    <location>
        <position position="113"/>
    </location>
    <ligand>
        <name>oxalate</name>
        <dbReference type="ChEBI" id="CHEBI:30623"/>
    </ligand>
</feature>
<dbReference type="PRINTS" id="PR00325">
    <property type="entry name" value="GERMIN"/>
</dbReference>
<evidence type="ECO:0000256" key="12">
    <source>
        <dbReference type="PIRSR" id="PIRSR601929-2"/>
    </source>
</evidence>
<dbReference type="SMART" id="SM00360">
    <property type="entry name" value="RRM"/>
    <property type="match status" value="1"/>
</dbReference>
<evidence type="ECO:0000256" key="9">
    <source>
        <dbReference type="ARBA" id="ARBA00023180"/>
    </source>
</evidence>
<gene>
    <name evidence="18" type="ORF">LWI28_024601</name>
</gene>